<comment type="caution">
    <text evidence="1">The sequence shown here is derived from an EMBL/GenBank/DDBJ whole genome shotgun (WGS) entry which is preliminary data.</text>
</comment>
<evidence type="ECO:0000313" key="1">
    <source>
        <dbReference type="EMBL" id="KAI9899413.1"/>
    </source>
</evidence>
<organism evidence="1 2">
    <name type="scientific">Trichothecium roseum</name>
    <dbReference type="NCBI Taxonomy" id="47278"/>
    <lineage>
        <taxon>Eukaryota</taxon>
        <taxon>Fungi</taxon>
        <taxon>Dikarya</taxon>
        <taxon>Ascomycota</taxon>
        <taxon>Pezizomycotina</taxon>
        <taxon>Sordariomycetes</taxon>
        <taxon>Hypocreomycetidae</taxon>
        <taxon>Hypocreales</taxon>
        <taxon>Hypocreales incertae sedis</taxon>
        <taxon>Trichothecium</taxon>
    </lineage>
</organism>
<dbReference type="EMBL" id="CM047944">
    <property type="protein sequence ID" value="KAI9899413.1"/>
    <property type="molecule type" value="Genomic_DNA"/>
</dbReference>
<name>A0ACC0UZ43_9HYPO</name>
<reference evidence="1" key="1">
    <citation type="submission" date="2022-10" db="EMBL/GenBank/DDBJ databases">
        <title>Complete Genome of Trichothecium roseum strain YXFP-22015, a Plant Pathogen Isolated from Citrus.</title>
        <authorList>
            <person name="Wang Y."/>
            <person name="Zhu L."/>
        </authorList>
    </citation>
    <scope>NUCLEOTIDE SEQUENCE</scope>
    <source>
        <strain evidence="1">YXFP-22015</strain>
    </source>
</reference>
<sequence length="846" mass="95479">MSVNTANAQFPGSFQGSTVIGQAVHYYDSKPKELGPRLWEWLSPYAHNAKHSELVEKIAEGTTTWLLEHDLVRSWMAGEVDCLWLKGPMCCGKSVLTSALVRHLSDTYDSLGMAFWYCDFACRDTLDPIFILRSMLRQLTLTCRGNPELPHIRRELREDYYNQHIPLEWENVRRFILRLSKHQELILAVDGLDECPEESRLTLVRWLLKIQESSSMAVKVFLSSRELPEIEALMRNAPAVISTHQEETHILGDIRMYISQSLMNMTVDQDLKDAIEQKIMSSQPLFRLVDCQMKLVKDCATEEQIQQTLYDLPLKMYQEYERVLKAMHAQNRRNQTEQTAMYARKILLWLTTATRPLLVRELGDAASIGETPSEASFGRPIRNTAAFLKTCGSFITVKPTGHIALAHLSVKEFFVSKRLRQSTYAAFHVPRLQAERRLSMLTLRYLLRNESGQPPPQEPGEACEENPLLEYCVLHWTTHVGNFMAEVDKKFRGQYMAKAAAAAVAPSPPARYPGFFSWVLNRPPRDWFAKAPSRNVENDLLRQDDDLYGMIEALIAGPSHSRTTFLRTRHHLMILNGSSPFDQYDPDLSPIFYPVYTGNFRLCRRMLKEKPDLVDAVMPQVGSPLMMAVEKNDVSMIALLADDFGAKLDETRDLRRWTGIQPLHVAVHLGHEEAFDALLERGATIAEGALILHSAARQGRVSMTTKLIKKLCVSLETRDSQGWTPWFHAIHARCRAMIRTLVGGGCDVAAESDSGQTGLEVAMEADDEEIVRHVVDCIMEVKATLPISLERLGPVWTARIAAWNPSFAAMMMPDLNGRGGGGAGNRGWRTFVSGAVGQVVSQAEVV</sequence>
<protein>
    <submittedName>
        <fullName evidence="1">Uncharacterized protein</fullName>
    </submittedName>
</protein>
<gene>
    <name evidence="1" type="ORF">N3K66_005874</name>
</gene>
<dbReference type="Proteomes" id="UP001163324">
    <property type="component" value="Chromosome 5"/>
</dbReference>
<accession>A0ACC0UZ43</accession>
<keyword evidence="2" id="KW-1185">Reference proteome</keyword>
<evidence type="ECO:0000313" key="2">
    <source>
        <dbReference type="Proteomes" id="UP001163324"/>
    </source>
</evidence>
<proteinExistence type="predicted"/>